<evidence type="ECO:0000256" key="1">
    <source>
        <dbReference type="ARBA" id="ARBA00022630"/>
    </source>
</evidence>
<dbReference type="SUPFAM" id="SSF52218">
    <property type="entry name" value="Flavoproteins"/>
    <property type="match status" value="1"/>
</dbReference>
<gene>
    <name evidence="4" type="ORF">FAK_17740</name>
</gene>
<dbReference type="EMBL" id="AP028679">
    <property type="protein sequence ID" value="BEQ14708.1"/>
    <property type="molecule type" value="Genomic_DNA"/>
</dbReference>
<evidence type="ECO:0000259" key="3">
    <source>
        <dbReference type="Pfam" id="PF03358"/>
    </source>
</evidence>
<dbReference type="InterPro" id="IPR005025">
    <property type="entry name" value="FMN_Rdtase-like_dom"/>
</dbReference>
<accession>A0AAU9EC99</accession>
<evidence type="ECO:0000313" key="5">
    <source>
        <dbReference type="Proteomes" id="UP001366166"/>
    </source>
</evidence>
<keyword evidence="2" id="KW-0288">FMN</keyword>
<dbReference type="Gene3D" id="3.40.50.360">
    <property type="match status" value="1"/>
</dbReference>
<dbReference type="InterPro" id="IPR029039">
    <property type="entry name" value="Flavoprotein-like_sf"/>
</dbReference>
<evidence type="ECO:0000256" key="2">
    <source>
        <dbReference type="ARBA" id="ARBA00022643"/>
    </source>
</evidence>
<proteinExistence type="predicted"/>
<dbReference type="KEGG" id="dmp:FAK_17740"/>
<reference evidence="5" key="1">
    <citation type="journal article" date="2023" name="Arch. Microbiol.">
        <title>Desulfoferula mesophilus gen. nov. sp. nov., a mesophilic sulfate-reducing bacterium isolated from a brackish lake sediment.</title>
        <authorList>
            <person name="Watanabe T."/>
            <person name="Yabe T."/>
            <person name="Tsuji J.M."/>
            <person name="Fukui M."/>
        </authorList>
    </citation>
    <scope>NUCLEOTIDE SEQUENCE [LARGE SCALE GENOMIC DNA]</scope>
    <source>
        <strain evidence="5">12FAK</strain>
    </source>
</reference>
<dbReference type="PANTHER" id="PTHR43278:SF4">
    <property type="entry name" value="NAD(P)H-DEPENDENT FMN-CONTAINING OXIDOREDUCTASE YWQN-RELATED"/>
    <property type="match status" value="1"/>
</dbReference>
<dbReference type="Proteomes" id="UP001366166">
    <property type="component" value="Chromosome"/>
</dbReference>
<dbReference type="InterPro" id="IPR051796">
    <property type="entry name" value="ISF_SsuE-like"/>
</dbReference>
<protein>
    <submittedName>
        <fullName evidence="4">FMN reductase</fullName>
    </submittedName>
</protein>
<keyword evidence="1" id="KW-0285">Flavoprotein</keyword>
<sequence>MKVLAITGSPRVESNTRRYVEHCLEVLGQHGLETELIALREKKINPCLGCYACTKEKRCAQKDDFAEVLAAMESAQGIVLGSPVYLSSVAPEMMSLLARATFVAHWNNKFLAGKVGGPITVARRAGHNLAFSQLLLWFFINGITVPGSTYWTVGMAGAGGAHDADQDAEGMQHVANFAENMAKVMKKLYA</sequence>
<name>A0AAU9EC99_9BACT</name>
<dbReference type="AlphaFoldDB" id="A0AAU9EC99"/>
<evidence type="ECO:0000313" key="4">
    <source>
        <dbReference type="EMBL" id="BEQ14708.1"/>
    </source>
</evidence>
<dbReference type="Pfam" id="PF03358">
    <property type="entry name" value="FMN_red"/>
    <property type="match status" value="1"/>
</dbReference>
<dbReference type="PANTHER" id="PTHR43278">
    <property type="entry name" value="NAD(P)H-DEPENDENT FMN-CONTAINING OXIDOREDUCTASE YWQN-RELATED"/>
    <property type="match status" value="1"/>
</dbReference>
<dbReference type="GO" id="GO:0016491">
    <property type="term" value="F:oxidoreductase activity"/>
    <property type="evidence" value="ECO:0007669"/>
    <property type="project" value="InterPro"/>
</dbReference>
<keyword evidence="5" id="KW-1185">Reference proteome</keyword>
<feature type="domain" description="NADPH-dependent FMN reductase-like" evidence="3">
    <location>
        <begin position="1"/>
        <end position="156"/>
    </location>
</feature>
<organism evidence="4 5">
    <name type="scientific">Desulfoferula mesophila</name>
    <dbReference type="NCBI Taxonomy" id="3058419"/>
    <lineage>
        <taxon>Bacteria</taxon>
        <taxon>Pseudomonadati</taxon>
        <taxon>Thermodesulfobacteriota</taxon>
        <taxon>Desulfarculia</taxon>
        <taxon>Desulfarculales</taxon>
        <taxon>Desulfarculaceae</taxon>
        <taxon>Desulfoferula</taxon>
    </lineage>
</organism>